<evidence type="ECO:0000256" key="6">
    <source>
        <dbReference type="ARBA" id="ARBA00023157"/>
    </source>
</evidence>
<dbReference type="InterPro" id="IPR000387">
    <property type="entry name" value="Tyr_Pase_dom"/>
</dbReference>
<dbReference type="Pfam" id="PF00782">
    <property type="entry name" value="DSPc"/>
    <property type="match status" value="1"/>
</dbReference>
<name>A0A6U3ZF30_9STRA</name>
<dbReference type="EC" id="3.1.3.48" evidence="2"/>
<evidence type="ECO:0000256" key="9">
    <source>
        <dbReference type="ARBA" id="ARBA00051722"/>
    </source>
</evidence>
<keyword evidence="4" id="KW-0378">Hydrolase</keyword>
<dbReference type="InterPro" id="IPR029021">
    <property type="entry name" value="Prot-tyrosine_phosphatase-like"/>
</dbReference>
<dbReference type="PROSITE" id="PS50056">
    <property type="entry name" value="TYR_PHOSPHATASE_2"/>
    <property type="match status" value="1"/>
</dbReference>
<evidence type="ECO:0000313" key="13">
    <source>
        <dbReference type="EMBL" id="CAD9491977.1"/>
    </source>
</evidence>
<proteinExistence type="inferred from homology"/>
<keyword evidence="5" id="KW-0904">Protein phosphatase</keyword>
<reference evidence="12" key="1">
    <citation type="submission" date="2021-01" db="EMBL/GenBank/DDBJ databases">
        <authorList>
            <person name="Corre E."/>
            <person name="Pelletier E."/>
            <person name="Niang G."/>
            <person name="Scheremetjew M."/>
            <person name="Finn R."/>
            <person name="Kale V."/>
            <person name="Holt S."/>
            <person name="Cochrane G."/>
            <person name="Meng A."/>
            <person name="Brown T."/>
            <person name="Cohen L."/>
        </authorList>
    </citation>
    <scope>NUCLEOTIDE SEQUENCE</scope>
    <source>
        <strain evidence="12">CCMP1381</strain>
    </source>
</reference>
<dbReference type="GO" id="GO:0005737">
    <property type="term" value="C:cytoplasm"/>
    <property type="evidence" value="ECO:0007669"/>
    <property type="project" value="UniProtKB-ARBA"/>
</dbReference>
<evidence type="ECO:0000256" key="1">
    <source>
        <dbReference type="ARBA" id="ARBA00009580"/>
    </source>
</evidence>
<keyword evidence="3" id="KW-0488">Methylation</keyword>
<dbReference type="EMBL" id="HBGS01061472">
    <property type="protein sequence ID" value="CAD9491977.1"/>
    <property type="molecule type" value="Transcribed_RNA"/>
</dbReference>
<accession>A0A6U3ZF30</accession>
<dbReference type="GO" id="GO:0004725">
    <property type="term" value="F:protein tyrosine phosphatase activity"/>
    <property type="evidence" value="ECO:0007669"/>
    <property type="project" value="UniProtKB-EC"/>
</dbReference>
<evidence type="ECO:0000259" key="10">
    <source>
        <dbReference type="PROSITE" id="PS50054"/>
    </source>
</evidence>
<sequence length="169" mass="18727">MADLQFNVKLASKPSLIKHKDLKFLIMDRPTESNLHVYLRELKKVGVTDIVRVCEETYSSAEVVKSGIKMHEIPFADGKSPPDEVIVRWLEVVTTARKQGGCVAVHCVAGLGRAPVLVAVALIDNGTKAIDAIEMIRKERKSALNNSQIKFLRDFEPISRKGACRCVIS</sequence>
<comment type="similarity">
    <text evidence="1">Belongs to the protein-tyrosine phosphatase family.</text>
</comment>
<protein>
    <recommendedName>
        <fullName evidence="2">protein-tyrosine-phosphatase</fullName>
        <ecNumber evidence="2">3.1.3.48</ecNumber>
    </recommendedName>
</protein>
<evidence type="ECO:0000256" key="3">
    <source>
        <dbReference type="ARBA" id="ARBA00022481"/>
    </source>
</evidence>
<evidence type="ECO:0000259" key="11">
    <source>
        <dbReference type="PROSITE" id="PS50056"/>
    </source>
</evidence>
<evidence type="ECO:0000256" key="5">
    <source>
        <dbReference type="ARBA" id="ARBA00022912"/>
    </source>
</evidence>
<feature type="domain" description="Tyrosine specific protein phosphatases" evidence="11">
    <location>
        <begin position="87"/>
        <end position="151"/>
    </location>
</feature>
<dbReference type="SUPFAM" id="SSF52799">
    <property type="entry name" value="(Phosphotyrosine protein) phosphatases II"/>
    <property type="match status" value="1"/>
</dbReference>
<comment type="catalytic activity">
    <reaction evidence="9">
        <text>O-phospho-L-tyrosyl-[protein] + H2O = L-tyrosyl-[protein] + phosphate</text>
        <dbReference type="Rhea" id="RHEA:10684"/>
        <dbReference type="Rhea" id="RHEA-COMP:10136"/>
        <dbReference type="Rhea" id="RHEA-COMP:20101"/>
        <dbReference type="ChEBI" id="CHEBI:15377"/>
        <dbReference type="ChEBI" id="CHEBI:43474"/>
        <dbReference type="ChEBI" id="CHEBI:46858"/>
        <dbReference type="ChEBI" id="CHEBI:61978"/>
        <dbReference type="EC" id="3.1.3.48"/>
    </reaction>
</comment>
<dbReference type="EMBL" id="HBGS01061471">
    <property type="protein sequence ID" value="CAD9491974.1"/>
    <property type="molecule type" value="Transcribed_RNA"/>
</dbReference>
<dbReference type="Gene3D" id="3.90.190.10">
    <property type="entry name" value="Protein tyrosine phosphatase superfamily"/>
    <property type="match status" value="1"/>
</dbReference>
<dbReference type="SMART" id="SM00195">
    <property type="entry name" value="DSPc"/>
    <property type="match status" value="1"/>
</dbReference>
<feature type="domain" description="Tyrosine-protein phosphatase" evidence="10">
    <location>
        <begin position="13"/>
        <end position="164"/>
    </location>
</feature>
<evidence type="ECO:0000313" key="12">
    <source>
        <dbReference type="EMBL" id="CAD9491974.1"/>
    </source>
</evidence>
<keyword evidence="8" id="KW-0636">Prenylation</keyword>
<evidence type="ECO:0000256" key="4">
    <source>
        <dbReference type="ARBA" id="ARBA00022801"/>
    </source>
</evidence>
<dbReference type="InterPro" id="IPR050561">
    <property type="entry name" value="PTP"/>
</dbReference>
<dbReference type="FunFam" id="3.90.190.10:FF:000086">
    <property type="entry name" value="Protein tyrosine phosphatase-like protein"/>
    <property type="match status" value="1"/>
</dbReference>
<dbReference type="InterPro" id="IPR020422">
    <property type="entry name" value="TYR_PHOSPHATASE_DUAL_dom"/>
</dbReference>
<dbReference type="InterPro" id="IPR000340">
    <property type="entry name" value="Dual-sp_phosphatase_cat-dom"/>
</dbReference>
<evidence type="ECO:0000256" key="8">
    <source>
        <dbReference type="ARBA" id="ARBA00023289"/>
    </source>
</evidence>
<dbReference type="PROSITE" id="PS50054">
    <property type="entry name" value="TYR_PHOSPHATASE_DUAL"/>
    <property type="match status" value="1"/>
</dbReference>
<gene>
    <name evidence="12" type="ORF">DSPE1174_LOCUS32085</name>
    <name evidence="13" type="ORF">DSPE1174_LOCUS32086</name>
</gene>
<dbReference type="PANTHER" id="PTHR23339">
    <property type="entry name" value="TYROSINE SPECIFIC PROTEIN PHOSPHATASE AND DUAL SPECIFICITY PROTEIN PHOSPHATASE"/>
    <property type="match status" value="1"/>
</dbReference>
<evidence type="ECO:0000256" key="2">
    <source>
        <dbReference type="ARBA" id="ARBA00013064"/>
    </source>
</evidence>
<dbReference type="CDD" id="cd14500">
    <property type="entry name" value="PTP-IVa"/>
    <property type="match status" value="1"/>
</dbReference>
<dbReference type="AlphaFoldDB" id="A0A6U3ZF30"/>
<keyword evidence="7" id="KW-0449">Lipoprotein</keyword>
<keyword evidence="6" id="KW-1015">Disulfide bond</keyword>
<organism evidence="12">
    <name type="scientific">Octactis speculum</name>
    <dbReference type="NCBI Taxonomy" id="3111310"/>
    <lineage>
        <taxon>Eukaryota</taxon>
        <taxon>Sar</taxon>
        <taxon>Stramenopiles</taxon>
        <taxon>Ochrophyta</taxon>
        <taxon>Dictyochophyceae</taxon>
        <taxon>Dictyochales</taxon>
        <taxon>Dictyochaceae</taxon>
        <taxon>Octactis</taxon>
    </lineage>
</organism>
<evidence type="ECO:0000256" key="7">
    <source>
        <dbReference type="ARBA" id="ARBA00023288"/>
    </source>
</evidence>